<comment type="subcellular location">
    <subcellularLocation>
        <location evidence="1">Membrane</location>
        <topology evidence="1">Single-pass type I membrane protein</topology>
    </subcellularLocation>
</comment>
<sequence length="296" mass="32536">MSSSISVCRPLHGSDWTFQSTYCSQSCRAVNRREGQSSHRNGVVPGGAGCRAGQKPRAHAPKNCLAHTEVIGSVGGFASFPLNISNATDIENVAWNGPKIALAFANPKDVTIMDKSYQGRVNISQTNYSLCIRNLTVNDAGSYKAQINKNNSQVTTKEEFTLSVFEQLQEPKVTLLYVNQSSFNKCNVTLQCSVGGTENNVTYSWMPTQNGKSILFATYPGVNETYNCTVKNPVSTNTSKNIVPARFCSYALPTSSSTHLTIVLPLVTCFTCVGILCWWCFGKQYLRMFRFNCPAR</sequence>
<reference evidence="15" key="1">
    <citation type="submission" date="2011-12" db="EMBL/GenBank/DDBJ databases">
        <title>Comparative genomics of primate cytomegaloviruses.</title>
        <authorList>
            <person name="Davison A.J."/>
            <person name="Holton M."/>
            <person name="Dolan A."/>
            <person name="Dargan D.J."/>
            <person name="Gatherer D."/>
            <person name="Hayward G.S."/>
        </authorList>
    </citation>
    <scope>NUCLEOTIDE SEQUENCE [LARGE SCALE GENOMIC DNA]</scope>
    <source>
        <strain evidence="15">S34E</strain>
    </source>
</reference>
<dbReference type="GeneID" id="11464218"/>
<dbReference type="CDD" id="cd16842">
    <property type="entry name" value="Ig_SLAM-like_N"/>
    <property type="match status" value="1"/>
</dbReference>
<accession>G8XUL0</accession>
<evidence type="ECO:0000256" key="12">
    <source>
        <dbReference type="SAM" id="MobiDB-lite"/>
    </source>
</evidence>
<organism evidence="15 16">
    <name type="scientific">Aotine betaherpesvirus 1</name>
    <dbReference type="NCBI Taxonomy" id="50290"/>
    <lineage>
        <taxon>Viruses</taxon>
        <taxon>Duplodnaviria</taxon>
        <taxon>Heunggongvirae</taxon>
        <taxon>Peploviricota</taxon>
        <taxon>Herviviricetes</taxon>
        <taxon>Herpesvirales</taxon>
        <taxon>Orthoherpesviridae</taxon>
        <taxon>Betaherpesvirinae</taxon>
        <taxon>Cytomegalovirus</taxon>
        <taxon>Cytomegalovirus aotinebeta1</taxon>
    </lineage>
</organism>
<feature type="domain" description="Ig-like" evidence="14">
    <location>
        <begin position="171"/>
        <end position="239"/>
    </location>
</feature>
<evidence type="ECO:0000256" key="6">
    <source>
        <dbReference type="ARBA" id="ARBA00022989"/>
    </source>
</evidence>
<evidence type="ECO:0000256" key="1">
    <source>
        <dbReference type="ARBA" id="ARBA00004479"/>
    </source>
</evidence>
<dbReference type="PANTHER" id="PTHR12080">
    <property type="entry name" value="SIGNALING LYMPHOCYTIC ACTIVATION MOLECULE"/>
    <property type="match status" value="1"/>
</dbReference>
<evidence type="ECO:0000256" key="5">
    <source>
        <dbReference type="ARBA" id="ARBA00022859"/>
    </source>
</evidence>
<keyword evidence="3 13" id="KW-0812">Transmembrane</keyword>
<dbReference type="PANTHER" id="PTHR12080:SF114">
    <property type="entry name" value="T-LYMPHOCYTE SURFACE ANTIGEN LY-9"/>
    <property type="match status" value="1"/>
</dbReference>
<keyword evidence="9" id="KW-1015">Disulfide bond</keyword>
<evidence type="ECO:0000259" key="14">
    <source>
        <dbReference type="PROSITE" id="PS50835"/>
    </source>
</evidence>
<dbReference type="Pfam" id="PF07686">
    <property type="entry name" value="V-set"/>
    <property type="match status" value="1"/>
</dbReference>
<dbReference type="InterPro" id="IPR013106">
    <property type="entry name" value="Ig_V-set"/>
</dbReference>
<dbReference type="GO" id="GO:0045087">
    <property type="term" value="P:innate immune response"/>
    <property type="evidence" value="ECO:0007669"/>
    <property type="project" value="UniProtKB-KW"/>
</dbReference>
<keyword evidence="4" id="KW-0732">Signal</keyword>
<evidence type="ECO:0000256" key="3">
    <source>
        <dbReference type="ARBA" id="ARBA00022692"/>
    </source>
</evidence>
<keyword evidence="16" id="KW-1185">Reference proteome</keyword>
<dbReference type="GO" id="GO:0016020">
    <property type="term" value="C:membrane"/>
    <property type="evidence" value="ECO:0007669"/>
    <property type="project" value="UniProtKB-SubCell"/>
</dbReference>
<evidence type="ECO:0000256" key="2">
    <source>
        <dbReference type="ARBA" id="ARBA00022588"/>
    </source>
</evidence>
<evidence type="ECO:0000256" key="13">
    <source>
        <dbReference type="SAM" id="Phobius"/>
    </source>
</evidence>
<evidence type="ECO:0000256" key="11">
    <source>
        <dbReference type="ARBA" id="ARBA00023319"/>
    </source>
</evidence>
<evidence type="ECO:0000313" key="16">
    <source>
        <dbReference type="Proteomes" id="UP000113968"/>
    </source>
</evidence>
<dbReference type="InterPro" id="IPR015631">
    <property type="entry name" value="CD2/SLAM_rcpt"/>
</dbReference>
<dbReference type="InterPro" id="IPR007110">
    <property type="entry name" value="Ig-like_dom"/>
</dbReference>
<dbReference type="Proteomes" id="UP000113968">
    <property type="component" value="Segment"/>
</dbReference>
<evidence type="ECO:0000313" key="15">
    <source>
        <dbReference type="EMBL" id="AEV80852.1"/>
    </source>
</evidence>
<keyword evidence="5" id="KW-0391">Immunity</keyword>
<dbReference type="KEGG" id="vg:11464218"/>
<evidence type="ECO:0000256" key="8">
    <source>
        <dbReference type="ARBA" id="ARBA00023136"/>
    </source>
</evidence>
<gene>
    <name evidence="15" type="primary">A33</name>
</gene>
<dbReference type="SUPFAM" id="SSF48726">
    <property type="entry name" value="Immunoglobulin"/>
    <property type="match status" value="2"/>
</dbReference>
<dbReference type="Gene3D" id="2.60.40.10">
    <property type="entry name" value="Immunoglobulins"/>
    <property type="match status" value="2"/>
</dbReference>
<dbReference type="InterPro" id="IPR013783">
    <property type="entry name" value="Ig-like_fold"/>
</dbReference>
<keyword evidence="8 13" id="KW-0472">Membrane</keyword>
<dbReference type="RefSeq" id="YP_004940161.1">
    <property type="nucleotide sequence ID" value="NC_016447.1"/>
</dbReference>
<name>G8XUL0_9BETA</name>
<dbReference type="InterPro" id="IPR036179">
    <property type="entry name" value="Ig-like_dom_sf"/>
</dbReference>
<dbReference type="SMR" id="G8XUL0"/>
<keyword evidence="2" id="KW-0399">Innate immunity</keyword>
<evidence type="ECO:0000256" key="10">
    <source>
        <dbReference type="ARBA" id="ARBA00023180"/>
    </source>
</evidence>
<dbReference type="FunFam" id="2.60.40.10:FF:000820">
    <property type="entry name" value="SLAM family member 7"/>
    <property type="match status" value="1"/>
</dbReference>
<proteinExistence type="predicted"/>
<evidence type="ECO:0000256" key="9">
    <source>
        <dbReference type="ARBA" id="ARBA00023157"/>
    </source>
</evidence>
<evidence type="ECO:0000256" key="7">
    <source>
        <dbReference type="ARBA" id="ARBA00023130"/>
    </source>
</evidence>
<dbReference type="EMBL" id="FJ483970">
    <property type="protein sequence ID" value="AEV80852.1"/>
    <property type="molecule type" value="Genomic_DNA"/>
</dbReference>
<feature type="transmembrane region" description="Helical" evidence="13">
    <location>
        <begin position="262"/>
        <end position="281"/>
    </location>
</feature>
<evidence type="ECO:0000256" key="4">
    <source>
        <dbReference type="ARBA" id="ARBA00022729"/>
    </source>
</evidence>
<protein>
    <submittedName>
        <fullName evidence="15">Membrane protein A33</fullName>
    </submittedName>
</protein>
<keyword evidence="7" id="KW-1064">Adaptive immunity</keyword>
<keyword evidence="10" id="KW-0325">Glycoprotein</keyword>
<keyword evidence="6 13" id="KW-1133">Transmembrane helix</keyword>
<feature type="region of interest" description="Disordered" evidence="12">
    <location>
        <begin position="34"/>
        <end position="54"/>
    </location>
</feature>
<keyword evidence="11" id="KW-0393">Immunoglobulin domain</keyword>
<dbReference type="PROSITE" id="PS50835">
    <property type="entry name" value="IG_LIKE"/>
    <property type="match status" value="1"/>
</dbReference>